<keyword evidence="4 10" id="KW-1134">Transmembrane beta strand</keyword>
<dbReference type="InterPro" id="IPR036942">
    <property type="entry name" value="Beta-barrel_TonB_sf"/>
</dbReference>
<comment type="similarity">
    <text evidence="2 10 11">Belongs to the TonB-dependent receptor family.</text>
</comment>
<reference evidence="16" key="1">
    <citation type="journal article" date="2019" name="Int. J. Syst. Evol. Microbiol.">
        <title>The Global Catalogue of Microorganisms (GCM) 10K type strain sequencing project: providing services to taxonomists for standard genome sequencing and annotation.</title>
        <authorList>
            <consortium name="The Broad Institute Genomics Platform"/>
            <consortium name="The Broad Institute Genome Sequencing Center for Infectious Disease"/>
            <person name="Wu L."/>
            <person name="Ma J."/>
        </authorList>
    </citation>
    <scope>NUCLEOTIDE SEQUENCE [LARGE SCALE GENOMIC DNA]</scope>
    <source>
        <strain evidence="16">NBRC 105857</strain>
    </source>
</reference>
<feature type="domain" description="TonB-dependent receptor plug" evidence="14">
    <location>
        <begin position="13"/>
        <end position="121"/>
    </location>
</feature>
<keyword evidence="3 10" id="KW-0813">Transport</keyword>
<dbReference type="PROSITE" id="PS52016">
    <property type="entry name" value="TONB_DEPENDENT_REC_3"/>
    <property type="match status" value="1"/>
</dbReference>
<comment type="subcellular location">
    <subcellularLocation>
        <location evidence="1 10">Cell outer membrane</location>
        <topology evidence="1 10">Multi-pass membrane protein</topology>
    </subcellularLocation>
</comment>
<evidence type="ECO:0000256" key="10">
    <source>
        <dbReference type="PROSITE-ProRule" id="PRU01360"/>
    </source>
</evidence>
<dbReference type="CDD" id="cd01347">
    <property type="entry name" value="ligand_gated_channel"/>
    <property type="match status" value="1"/>
</dbReference>
<keyword evidence="16" id="KW-1185">Reference proteome</keyword>
<protein>
    <submittedName>
        <fullName evidence="15">TonB-dependent receptor</fullName>
    </submittedName>
</protein>
<comment type="caution">
    <text evidence="15">The sequence shown here is derived from an EMBL/GenBank/DDBJ whole genome shotgun (WGS) entry which is preliminary data.</text>
</comment>
<keyword evidence="5 10" id="KW-0812">Transmembrane</keyword>
<evidence type="ECO:0000259" key="14">
    <source>
        <dbReference type="Pfam" id="PF07715"/>
    </source>
</evidence>
<evidence type="ECO:0000256" key="7">
    <source>
        <dbReference type="ARBA" id="ARBA00023136"/>
    </source>
</evidence>
<keyword evidence="7 10" id="KW-0472">Membrane</keyword>
<evidence type="ECO:0000256" key="12">
    <source>
        <dbReference type="SAM" id="MobiDB-lite"/>
    </source>
</evidence>
<keyword evidence="9 10" id="KW-0998">Cell outer membrane</keyword>
<dbReference type="InterPro" id="IPR000531">
    <property type="entry name" value="Beta-barrel_TonB"/>
</dbReference>
<dbReference type="Gene3D" id="2.170.130.10">
    <property type="entry name" value="TonB-dependent receptor, plug domain"/>
    <property type="match status" value="1"/>
</dbReference>
<accession>A0ABQ5YKU1</accession>
<evidence type="ECO:0000313" key="15">
    <source>
        <dbReference type="EMBL" id="GLR25164.1"/>
    </source>
</evidence>
<feature type="domain" description="TonB-dependent receptor-like beta-barrel" evidence="13">
    <location>
        <begin position="145"/>
        <end position="571"/>
    </location>
</feature>
<evidence type="ECO:0000259" key="13">
    <source>
        <dbReference type="Pfam" id="PF00593"/>
    </source>
</evidence>
<dbReference type="EMBL" id="BSOJ01000004">
    <property type="protein sequence ID" value="GLR25164.1"/>
    <property type="molecule type" value="Genomic_DNA"/>
</dbReference>
<dbReference type="PANTHER" id="PTHR30069:SF28">
    <property type="entry name" value="TONB-DEPENDENT RECEPTOR YNCD-RELATED"/>
    <property type="match status" value="1"/>
</dbReference>
<proteinExistence type="inferred from homology"/>
<dbReference type="SUPFAM" id="SSF56935">
    <property type="entry name" value="Porins"/>
    <property type="match status" value="1"/>
</dbReference>
<gene>
    <name evidence="15" type="ORF">GCM10007875_02510</name>
</gene>
<dbReference type="Gene3D" id="2.40.170.20">
    <property type="entry name" value="TonB-dependent receptor, beta-barrel domain"/>
    <property type="match status" value="1"/>
</dbReference>
<evidence type="ECO:0000256" key="9">
    <source>
        <dbReference type="ARBA" id="ARBA00023237"/>
    </source>
</evidence>
<evidence type="ECO:0000256" key="2">
    <source>
        <dbReference type="ARBA" id="ARBA00009810"/>
    </source>
</evidence>
<evidence type="ECO:0000313" key="16">
    <source>
        <dbReference type="Proteomes" id="UP001156664"/>
    </source>
</evidence>
<organism evidence="15 16">
    <name type="scientific">Limnobacter litoralis</name>
    <dbReference type="NCBI Taxonomy" id="481366"/>
    <lineage>
        <taxon>Bacteria</taxon>
        <taxon>Pseudomonadati</taxon>
        <taxon>Pseudomonadota</taxon>
        <taxon>Betaproteobacteria</taxon>
        <taxon>Burkholderiales</taxon>
        <taxon>Burkholderiaceae</taxon>
        <taxon>Limnobacter</taxon>
    </lineage>
</organism>
<name>A0ABQ5YKU1_9BURK</name>
<evidence type="ECO:0000256" key="6">
    <source>
        <dbReference type="ARBA" id="ARBA00023077"/>
    </source>
</evidence>
<feature type="compositionally biased region" description="Polar residues" evidence="12">
    <location>
        <begin position="215"/>
        <end position="233"/>
    </location>
</feature>
<evidence type="ECO:0000256" key="4">
    <source>
        <dbReference type="ARBA" id="ARBA00022452"/>
    </source>
</evidence>
<evidence type="ECO:0000256" key="5">
    <source>
        <dbReference type="ARBA" id="ARBA00022692"/>
    </source>
</evidence>
<evidence type="ECO:0000256" key="11">
    <source>
        <dbReference type="RuleBase" id="RU003357"/>
    </source>
</evidence>
<dbReference type="InterPro" id="IPR039426">
    <property type="entry name" value="TonB-dep_rcpt-like"/>
</dbReference>
<dbReference type="PANTHER" id="PTHR30069">
    <property type="entry name" value="TONB-DEPENDENT OUTER MEMBRANE RECEPTOR"/>
    <property type="match status" value="1"/>
</dbReference>
<dbReference type="Proteomes" id="UP001156664">
    <property type="component" value="Unassembled WGS sequence"/>
</dbReference>
<dbReference type="Pfam" id="PF00593">
    <property type="entry name" value="TonB_dep_Rec_b-barrel"/>
    <property type="match status" value="1"/>
</dbReference>
<evidence type="ECO:0000256" key="1">
    <source>
        <dbReference type="ARBA" id="ARBA00004571"/>
    </source>
</evidence>
<evidence type="ECO:0000256" key="3">
    <source>
        <dbReference type="ARBA" id="ARBA00022448"/>
    </source>
</evidence>
<evidence type="ECO:0000256" key="8">
    <source>
        <dbReference type="ARBA" id="ARBA00023170"/>
    </source>
</evidence>
<dbReference type="InterPro" id="IPR012910">
    <property type="entry name" value="Plug_dom"/>
</dbReference>
<dbReference type="InterPro" id="IPR037066">
    <property type="entry name" value="Plug_dom_sf"/>
</dbReference>
<sequence>MYVTAPTPYQKSLETPIADTVITREEIANSPYTTLSDVLRSLGGVNVRPALDGSRNGTIDLRGFGDTAQNNVVVVVDGIRLNENEQANPRYSNIPLSSIESIEVIRGGSSVEYGDGGSGGVVRITTRKGAAGDKPAFDATASYGSFNTQELDLAFRQQLGAFSLGLNGSKASTNGYRANSEASYDQAGATLDFSQGDYKAGASVSFDGQNNRFPGSLSLSQAQQNPRSTNNPNDYGVFNRNAYTAYLAKQFGQSELGLSLNRREQVAVGVFGGFNVTRKIVQDQINPYTNFGFQALGSHKVRVGFEQQNWTIHESTIDTLPADQQSTALYALDDWTLNPQWRLNLGSRVARSEQTRGTLNHTYSLVANELGATYAWSTHTAVYTKLSRAYRLPNIDDNGFATSDFLKPQISREMDVGLRHTNAHGVSTARLFVMNLDDEILFDPTVGAFGSNTNLDKTRRRGAELSWKGNLDTHTLGSVSYQYLDSEFRVGQRAGGRLPLVPANQVTASLTRLWTDRFSSGAVLRAQSNQRPGGDISQKYSTSMIPGFALLDLDFGYRVKDVNWSFRIANLFDRNYYAYAFGNTGFYPEPGRAYYLTMKVSY</sequence>
<keyword evidence="8 15" id="KW-0675">Receptor</keyword>
<keyword evidence="6 11" id="KW-0798">TonB box</keyword>
<feature type="region of interest" description="Disordered" evidence="12">
    <location>
        <begin position="215"/>
        <end position="235"/>
    </location>
</feature>
<dbReference type="Pfam" id="PF07715">
    <property type="entry name" value="Plug"/>
    <property type="match status" value="1"/>
</dbReference>